<protein>
    <submittedName>
        <fullName evidence="3">Metallophosphatase</fullName>
    </submittedName>
</protein>
<dbReference type="EMBL" id="BJYS01000031">
    <property type="protein sequence ID" value="GEO06116.1"/>
    <property type="molecule type" value="Genomic_DNA"/>
</dbReference>
<evidence type="ECO:0000313" key="3">
    <source>
        <dbReference type="EMBL" id="GEO06116.1"/>
    </source>
</evidence>
<feature type="chain" id="PRO_5021901052" evidence="1">
    <location>
        <begin position="22"/>
        <end position="322"/>
    </location>
</feature>
<dbReference type="AlphaFoldDB" id="A0A512B2C8"/>
<dbReference type="GO" id="GO:0016787">
    <property type="term" value="F:hydrolase activity"/>
    <property type="evidence" value="ECO:0007669"/>
    <property type="project" value="InterPro"/>
</dbReference>
<reference evidence="3 4" key="1">
    <citation type="submission" date="2019-07" db="EMBL/GenBank/DDBJ databases">
        <title>Whole genome shotgun sequence of Adhaeribacter aerolatus NBRC 106133.</title>
        <authorList>
            <person name="Hosoyama A."/>
            <person name="Uohara A."/>
            <person name="Ohji S."/>
            <person name="Ichikawa N."/>
        </authorList>
    </citation>
    <scope>NUCLEOTIDE SEQUENCE [LARGE SCALE GENOMIC DNA]</scope>
    <source>
        <strain evidence="3 4">NBRC 106133</strain>
    </source>
</reference>
<comment type="caution">
    <text evidence="3">The sequence shown here is derived from an EMBL/GenBank/DDBJ whole genome shotgun (WGS) entry which is preliminary data.</text>
</comment>
<evidence type="ECO:0000259" key="2">
    <source>
        <dbReference type="Pfam" id="PF00149"/>
    </source>
</evidence>
<evidence type="ECO:0000256" key="1">
    <source>
        <dbReference type="SAM" id="SignalP"/>
    </source>
</evidence>
<dbReference type="InterPro" id="IPR051918">
    <property type="entry name" value="STPP_CPPED1"/>
</dbReference>
<keyword evidence="4" id="KW-1185">Reference proteome</keyword>
<proteinExistence type="predicted"/>
<name>A0A512B2C8_9BACT</name>
<accession>A0A512B2C8</accession>
<dbReference type="InterPro" id="IPR029052">
    <property type="entry name" value="Metallo-depent_PP-like"/>
</dbReference>
<organism evidence="3 4">
    <name type="scientific">Adhaeribacter aerolatus</name>
    <dbReference type="NCBI Taxonomy" id="670289"/>
    <lineage>
        <taxon>Bacteria</taxon>
        <taxon>Pseudomonadati</taxon>
        <taxon>Bacteroidota</taxon>
        <taxon>Cytophagia</taxon>
        <taxon>Cytophagales</taxon>
        <taxon>Hymenobacteraceae</taxon>
        <taxon>Adhaeribacter</taxon>
    </lineage>
</organism>
<keyword evidence="1" id="KW-0732">Signal</keyword>
<sequence>MKIFKRNLTAGIILPVVSFFAGTQVATAQKFVLPVLPDTQVEVRARPEMFYSQLNWLVQKKDSLKMPMVLHVGDIVDYDNITHYETASKGFKILDSARVGYALAVGNHDTEAVGVNSGSAAPGNVNQNLRKTTKFNSYFPVSRFTMQKGRYEENKSDNAFYTFKAGKLKWLVLTLEFCARQGPVDWANKIIAANPKHNVIILTHFHLNSKGEINQNNAGYGDLTTQAIYDKMIRKHKNVRMVLSGHVVTSATRVDKGEHGNNIYQILQNYQSIDSGGGYIRLLEIDRKAKTISGKMYSPYYKTEKNDASKFTFTNVDFLGKK</sequence>
<dbReference type="Pfam" id="PF00149">
    <property type="entry name" value="Metallophos"/>
    <property type="match status" value="1"/>
</dbReference>
<feature type="domain" description="Calcineurin-like phosphoesterase" evidence="2">
    <location>
        <begin position="54"/>
        <end position="248"/>
    </location>
</feature>
<dbReference type="SUPFAM" id="SSF56300">
    <property type="entry name" value="Metallo-dependent phosphatases"/>
    <property type="match status" value="1"/>
</dbReference>
<dbReference type="Gene3D" id="3.60.21.10">
    <property type="match status" value="1"/>
</dbReference>
<dbReference type="Proteomes" id="UP000321532">
    <property type="component" value="Unassembled WGS sequence"/>
</dbReference>
<evidence type="ECO:0000313" key="4">
    <source>
        <dbReference type="Proteomes" id="UP000321532"/>
    </source>
</evidence>
<dbReference type="InterPro" id="IPR004843">
    <property type="entry name" value="Calcineurin-like_PHP"/>
</dbReference>
<feature type="signal peptide" evidence="1">
    <location>
        <begin position="1"/>
        <end position="21"/>
    </location>
</feature>
<dbReference type="RefSeq" id="WP_146901501.1">
    <property type="nucleotide sequence ID" value="NZ_BJYS01000031.1"/>
</dbReference>
<dbReference type="OrthoDB" id="5464520at2"/>
<dbReference type="PANTHER" id="PTHR43143:SF5">
    <property type="entry name" value="SECRETED PROTEIN"/>
    <property type="match status" value="1"/>
</dbReference>
<gene>
    <name evidence="3" type="ORF">AAE02nite_37800</name>
</gene>
<dbReference type="PANTHER" id="PTHR43143">
    <property type="entry name" value="METALLOPHOSPHOESTERASE, CALCINEURIN SUPERFAMILY"/>
    <property type="match status" value="1"/>
</dbReference>